<dbReference type="AlphaFoldDB" id="A0A068R322"/>
<evidence type="ECO:0000313" key="2">
    <source>
        <dbReference type="Proteomes" id="UP000032735"/>
    </source>
</evidence>
<protein>
    <submittedName>
        <fullName evidence="1">Uncharacterized protein</fullName>
    </submittedName>
</protein>
<keyword evidence="2" id="KW-1185">Reference proteome</keyword>
<organism evidence="1 2">
    <name type="scientific">Xenorhabdus poinarii G6</name>
    <dbReference type="NCBI Taxonomy" id="1354304"/>
    <lineage>
        <taxon>Bacteria</taxon>
        <taxon>Pseudomonadati</taxon>
        <taxon>Pseudomonadota</taxon>
        <taxon>Gammaproteobacteria</taxon>
        <taxon>Enterobacterales</taxon>
        <taxon>Morganellaceae</taxon>
        <taxon>Xenorhabdus</taxon>
    </lineage>
</organism>
<reference evidence="1 2" key="1">
    <citation type="submission" date="2013-07" db="EMBL/GenBank/DDBJ databases">
        <authorList>
            <person name="Genoscope - CEA"/>
        </authorList>
    </citation>
    <scope>NUCLEOTIDE SEQUENCE [LARGE SCALE GENOMIC DNA]</scope>
    <source>
        <strain evidence="1 2">G6</strain>
    </source>
</reference>
<dbReference type="HOGENOM" id="CLU_3124302_0_0_6"/>
<dbReference type="KEGG" id="xpo:XPG1_0880"/>
<dbReference type="Proteomes" id="UP000032735">
    <property type="component" value="Chromosome"/>
</dbReference>
<name>A0A068R322_9GAMM</name>
<dbReference type="STRING" id="1354304.XPG1_0880"/>
<accession>A0A068R322</accession>
<evidence type="ECO:0000313" key="1">
    <source>
        <dbReference type="EMBL" id="CDG20535.1"/>
    </source>
</evidence>
<gene>
    <name evidence="1" type="ORF">XPG1_0880</name>
</gene>
<proteinExistence type="predicted"/>
<sequence length="50" mass="5719">MVKNNWLRGLALVQLPQIEVSDNINELELIPMNRYNLLINSQSVNSHSAQ</sequence>
<dbReference type="EMBL" id="FO704551">
    <property type="protein sequence ID" value="CDG20535.1"/>
    <property type="molecule type" value="Genomic_DNA"/>
</dbReference>